<dbReference type="EMBL" id="GAKP01008727">
    <property type="protein sequence ID" value="JAC50225.1"/>
    <property type="molecule type" value="Transcribed_RNA"/>
</dbReference>
<dbReference type="FunFam" id="2.60.120.970:FF:000030">
    <property type="entry name" value="Glass bottom boat"/>
    <property type="match status" value="1"/>
</dbReference>
<dbReference type="SUPFAM" id="SSF57501">
    <property type="entry name" value="Cystine-knot cytokines"/>
    <property type="match status" value="1"/>
</dbReference>
<evidence type="ECO:0000256" key="11">
    <source>
        <dbReference type="RuleBase" id="RU000354"/>
    </source>
</evidence>
<dbReference type="InterPro" id="IPR015615">
    <property type="entry name" value="TGF-beta-rel"/>
</dbReference>
<keyword evidence="12" id="KW-0812">Transmembrane</keyword>
<sequence length="473" mass="54427">MPADISLRQRLRSATTTTTTRSRNAICLHPFEALHRLFCSLLLMPLLVLLLLSQLSLDIDNRLLSGRGGLRMLVAASQSGIYIDNGVDQTIMHRALDEDDKMNVSYEILEFLGLAERPRRKHGHLSLRKSAPQFLLDVYHRLTEEENREAPSRAKRDLEEQENFITDLDKQAIDQSDIIMTFLNKNHHVDEVRHEHGRRLWFDVSDVPNDNYLMMAELRIYQNPAQGKWLTSGREFTITVYSIINMEGQRELEVLSSVNTTSDYQGWLELNVTQGLDIWLHDHKSNKGLYIGAHAVNKPEREVKLDDIGLVHPKGDDEYQPFMIGFFRGPELIKSTNHHSRKKRNTPHVRRRKKSEMINPFLDGTVENMRSCQIQTLYIDFKDLGWNDWIIAPEGYGAFYCSGECNFPLNAHMNATNHAIVQTLVHLLEPKKVPKPCCAPTRLGALPVLYHLNEENVNLKKYKNMIVKSCGCH</sequence>
<comment type="similarity">
    <text evidence="2 11">Belongs to the TGF-beta family.</text>
</comment>
<dbReference type="InterPro" id="IPR001111">
    <property type="entry name" value="TGF-b_propeptide"/>
</dbReference>
<dbReference type="Pfam" id="PF00019">
    <property type="entry name" value="TGF_beta"/>
    <property type="match status" value="1"/>
</dbReference>
<evidence type="ECO:0000256" key="6">
    <source>
        <dbReference type="ARBA" id="ARBA00023030"/>
    </source>
</evidence>
<evidence type="ECO:0000256" key="9">
    <source>
        <dbReference type="ARBA" id="ARBA00069249"/>
    </source>
</evidence>
<keyword evidence="7" id="KW-1015">Disulfide bond</keyword>
<dbReference type="InterPro" id="IPR029034">
    <property type="entry name" value="Cystine-knot_cytokine"/>
</dbReference>
<keyword evidence="12" id="KW-1133">Transmembrane helix</keyword>
<dbReference type="SMART" id="SM00204">
    <property type="entry name" value="TGFB"/>
    <property type="match status" value="1"/>
</dbReference>
<keyword evidence="12" id="KW-0472">Membrane</keyword>
<keyword evidence="3" id="KW-0202">Cytokine</keyword>
<dbReference type="AlphaFoldDB" id="A0A034W7Y8"/>
<dbReference type="OrthoDB" id="5987191at2759"/>
<evidence type="ECO:0000256" key="4">
    <source>
        <dbReference type="ARBA" id="ARBA00022525"/>
    </source>
</evidence>
<dbReference type="GO" id="GO:0032502">
    <property type="term" value="P:developmental process"/>
    <property type="evidence" value="ECO:0007669"/>
    <property type="project" value="UniProtKB-ARBA"/>
</dbReference>
<evidence type="ECO:0000256" key="2">
    <source>
        <dbReference type="ARBA" id="ARBA00006656"/>
    </source>
</evidence>
<dbReference type="InterPro" id="IPR001839">
    <property type="entry name" value="TGF-b_C"/>
</dbReference>
<protein>
    <recommendedName>
        <fullName evidence="9">Protein 60A</fullName>
    </recommendedName>
    <alternativeName>
        <fullName evidence="10">Protein glass bottom boat</fullName>
    </alternativeName>
</protein>
<organism evidence="14">
    <name type="scientific">Bactrocera dorsalis</name>
    <name type="common">Oriental fruit fly</name>
    <name type="synonym">Dacus dorsalis</name>
    <dbReference type="NCBI Taxonomy" id="27457"/>
    <lineage>
        <taxon>Eukaryota</taxon>
        <taxon>Metazoa</taxon>
        <taxon>Ecdysozoa</taxon>
        <taxon>Arthropoda</taxon>
        <taxon>Hexapoda</taxon>
        <taxon>Insecta</taxon>
        <taxon>Pterygota</taxon>
        <taxon>Neoptera</taxon>
        <taxon>Endopterygota</taxon>
        <taxon>Diptera</taxon>
        <taxon>Brachycera</taxon>
        <taxon>Muscomorpha</taxon>
        <taxon>Tephritoidea</taxon>
        <taxon>Tephritidae</taxon>
        <taxon>Bactrocera</taxon>
        <taxon>Bactrocera</taxon>
    </lineage>
</organism>
<keyword evidence="4" id="KW-0964">Secreted</keyword>
<feature type="transmembrane region" description="Helical" evidence="12">
    <location>
        <begin position="37"/>
        <end position="57"/>
    </location>
</feature>
<dbReference type="PANTHER" id="PTHR11848">
    <property type="entry name" value="TGF-BETA FAMILY"/>
    <property type="match status" value="1"/>
</dbReference>
<dbReference type="FunFam" id="2.10.90.10:FF:000003">
    <property type="entry name" value="Bone morphogenetic protein 5"/>
    <property type="match status" value="1"/>
</dbReference>
<dbReference type="EMBL" id="GAKP01008728">
    <property type="protein sequence ID" value="JAC50224.1"/>
    <property type="molecule type" value="Transcribed_RNA"/>
</dbReference>
<dbReference type="GO" id="GO:0005615">
    <property type="term" value="C:extracellular space"/>
    <property type="evidence" value="ECO:0007669"/>
    <property type="project" value="UniProtKB-KW"/>
</dbReference>
<dbReference type="Pfam" id="PF00688">
    <property type="entry name" value="TGFb_propeptide"/>
    <property type="match status" value="1"/>
</dbReference>
<dbReference type="InterPro" id="IPR017948">
    <property type="entry name" value="TGFb_CS"/>
</dbReference>
<name>A0A034W7Y8_BACDO</name>
<feature type="domain" description="TGF-beta family profile" evidence="13">
    <location>
        <begin position="351"/>
        <end position="473"/>
    </location>
</feature>
<accession>A0A034W7Y8</accession>
<dbReference type="PROSITE" id="PS00250">
    <property type="entry name" value="TGF_BETA_1"/>
    <property type="match status" value="1"/>
</dbReference>
<dbReference type="GO" id="GO:0005125">
    <property type="term" value="F:cytokine activity"/>
    <property type="evidence" value="ECO:0007669"/>
    <property type="project" value="UniProtKB-KW"/>
</dbReference>
<dbReference type="GO" id="GO:0008083">
    <property type="term" value="F:growth factor activity"/>
    <property type="evidence" value="ECO:0007669"/>
    <property type="project" value="UniProtKB-KW"/>
</dbReference>
<dbReference type="PROSITE" id="PS51362">
    <property type="entry name" value="TGF_BETA_2"/>
    <property type="match status" value="1"/>
</dbReference>
<keyword evidence="5" id="KW-0732">Signal</keyword>
<evidence type="ECO:0000256" key="7">
    <source>
        <dbReference type="ARBA" id="ARBA00023157"/>
    </source>
</evidence>
<dbReference type="Gene3D" id="2.10.90.10">
    <property type="entry name" value="Cystine-knot cytokines"/>
    <property type="match status" value="1"/>
</dbReference>
<evidence type="ECO:0000256" key="8">
    <source>
        <dbReference type="ARBA" id="ARBA00023180"/>
    </source>
</evidence>
<dbReference type="Gene3D" id="2.60.120.970">
    <property type="match status" value="1"/>
</dbReference>
<dbReference type="CDD" id="cd13761">
    <property type="entry name" value="TGF_beta_BMP5_like"/>
    <property type="match status" value="1"/>
</dbReference>
<evidence type="ECO:0000256" key="3">
    <source>
        <dbReference type="ARBA" id="ARBA00022514"/>
    </source>
</evidence>
<reference evidence="14" key="1">
    <citation type="journal article" date="2014" name="BMC Genomics">
        <title>Characterizing the developmental transcriptome of the oriental fruit fly, Bactrocera dorsalis (Diptera: Tephritidae) through comparative genomic analysis with Drosophila melanogaster utilizing modENCODE datasets.</title>
        <authorList>
            <person name="Geib S.M."/>
            <person name="Calla B."/>
            <person name="Hall B."/>
            <person name="Hou S."/>
            <person name="Manoukis N.C."/>
        </authorList>
    </citation>
    <scope>NUCLEOTIDE SEQUENCE</scope>
    <source>
        <strain evidence="14">Punador</strain>
    </source>
</reference>
<evidence type="ECO:0000256" key="10">
    <source>
        <dbReference type="ARBA" id="ARBA00079940"/>
    </source>
</evidence>
<keyword evidence="8" id="KW-0325">Glycoprotein</keyword>
<evidence type="ECO:0000259" key="13">
    <source>
        <dbReference type="PROSITE" id="PS51362"/>
    </source>
</evidence>
<dbReference type="PANTHER" id="PTHR11848:SF310">
    <property type="entry name" value="PROTEIN 60A-RELATED"/>
    <property type="match status" value="1"/>
</dbReference>
<comment type="subcellular location">
    <subcellularLocation>
        <location evidence="1">Secreted</location>
    </subcellularLocation>
</comment>
<keyword evidence="6 11" id="KW-0339">Growth factor</keyword>
<evidence type="ECO:0000256" key="1">
    <source>
        <dbReference type="ARBA" id="ARBA00004613"/>
    </source>
</evidence>
<proteinExistence type="inferred from homology"/>
<evidence type="ECO:0000256" key="5">
    <source>
        <dbReference type="ARBA" id="ARBA00022729"/>
    </source>
</evidence>
<gene>
    <name evidence="14" type="primary">60A</name>
</gene>
<evidence type="ECO:0000313" key="14">
    <source>
        <dbReference type="EMBL" id="JAC50225.1"/>
    </source>
</evidence>
<evidence type="ECO:0000256" key="12">
    <source>
        <dbReference type="SAM" id="Phobius"/>
    </source>
</evidence>